<evidence type="ECO:0000313" key="1">
    <source>
        <dbReference type="EMBL" id="OQP40760.1"/>
    </source>
</evidence>
<accession>A0A1V9E3R0</accession>
<sequence>MKMTNFLLGLIVLLLFAILVNLTHFELVPSAKAQARKVPAIATNEVLNVKIIAVDDNASIRLKLKTDSYGNQFLPVLVSNRMGVTPIGLKIDQSIPVTMVQP</sequence>
<name>A0A1V9E3R0_9BACT</name>
<organism evidence="1 2">
    <name type="scientific">Niastella yeongjuensis</name>
    <dbReference type="NCBI Taxonomy" id="354355"/>
    <lineage>
        <taxon>Bacteria</taxon>
        <taxon>Pseudomonadati</taxon>
        <taxon>Bacteroidota</taxon>
        <taxon>Chitinophagia</taxon>
        <taxon>Chitinophagales</taxon>
        <taxon>Chitinophagaceae</taxon>
        <taxon>Niastella</taxon>
    </lineage>
</organism>
<comment type="caution">
    <text evidence="1">The sequence shown here is derived from an EMBL/GenBank/DDBJ whole genome shotgun (WGS) entry which is preliminary data.</text>
</comment>
<protein>
    <submittedName>
        <fullName evidence="1">Uncharacterized protein</fullName>
    </submittedName>
</protein>
<reference evidence="2" key="1">
    <citation type="submission" date="2016-04" db="EMBL/GenBank/DDBJ databases">
        <authorList>
            <person name="Chen L."/>
            <person name="Zhuang W."/>
            <person name="Wang G."/>
        </authorList>
    </citation>
    <scope>NUCLEOTIDE SEQUENCE [LARGE SCALE GENOMIC DNA]</scope>
    <source>
        <strain evidence="2">17621</strain>
    </source>
</reference>
<proteinExistence type="predicted"/>
<dbReference type="AlphaFoldDB" id="A0A1V9E3R0"/>
<evidence type="ECO:0000313" key="2">
    <source>
        <dbReference type="Proteomes" id="UP000192610"/>
    </source>
</evidence>
<dbReference type="RefSeq" id="WP_081203736.1">
    <property type="nucleotide sequence ID" value="NZ_FOCZ01000007.1"/>
</dbReference>
<dbReference type="Proteomes" id="UP000192610">
    <property type="component" value="Unassembled WGS sequence"/>
</dbReference>
<gene>
    <name evidence="1" type="ORF">A4H97_14165</name>
</gene>
<dbReference type="STRING" id="354355.SAMN05660816_04223"/>
<dbReference type="EMBL" id="LVXG01000067">
    <property type="protein sequence ID" value="OQP40760.1"/>
    <property type="molecule type" value="Genomic_DNA"/>
</dbReference>
<keyword evidence="2" id="KW-1185">Reference proteome</keyword>